<evidence type="ECO:0000256" key="4">
    <source>
        <dbReference type="ARBA" id="ARBA00023136"/>
    </source>
</evidence>
<protein>
    <recommendedName>
        <fullName evidence="5">HTTM-like domain-containing protein</fullName>
    </recommendedName>
</protein>
<comment type="subcellular location">
    <subcellularLocation>
        <location evidence="1">Endomembrane system</location>
        <topology evidence="1">Multi-pass membrane protein</topology>
    </subcellularLocation>
</comment>
<evidence type="ECO:0000259" key="5">
    <source>
        <dbReference type="SMART" id="SM00752"/>
    </source>
</evidence>
<evidence type="ECO:0000256" key="3">
    <source>
        <dbReference type="ARBA" id="ARBA00022989"/>
    </source>
</evidence>
<evidence type="ECO:0000313" key="6">
    <source>
        <dbReference type="EMBL" id="EFL33873.1"/>
    </source>
</evidence>
<dbReference type="Proteomes" id="UP000004184">
    <property type="component" value="Unassembled WGS sequence"/>
</dbReference>
<dbReference type="STRING" id="591159.SSQG_04391"/>
<dbReference type="eggNOG" id="COG0400">
    <property type="taxonomic scope" value="Bacteria"/>
</dbReference>
<organism evidence="6 7">
    <name type="scientific">Streptomyces viridochromogenes (strain DSM 40736 / JCM 4977 / BCRC 1201 / Tue 494)</name>
    <dbReference type="NCBI Taxonomy" id="591159"/>
    <lineage>
        <taxon>Bacteria</taxon>
        <taxon>Bacillati</taxon>
        <taxon>Actinomycetota</taxon>
        <taxon>Actinomycetes</taxon>
        <taxon>Kitasatosporales</taxon>
        <taxon>Streptomycetaceae</taxon>
        <taxon>Streptomyces</taxon>
    </lineage>
</organism>
<evidence type="ECO:0000256" key="2">
    <source>
        <dbReference type="ARBA" id="ARBA00022692"/>
    </source>
</evidence>
<keyword evidence="2" id="KW-0812">Transmembrane</keyword>
<feature type="domain" description="HTTM-like" evidence="5">
    <location>
        <begin position="21"/>
        <end position="282"/>
    </location>
</feature>
<evidence type="ECO:0000313" key="7">
    <source>
        <dbReference type="Proteomes" id="UP000004184"/>
    </source>
</evidence>
<dbReference type="SMART" id="SM00752">
    <property type="entry name" value="HTTM"/>
    <property type="match status" value="1"/>
</dbReference>
<gene>
    <name evidence="6" type="ORF">SSQG_04391</name>
</gene>
<keyword evidence="4" id="KW-0472">Membrane</keyword>
<reference evidence="7" key="1">
    <citation type="submission" date="2009-02" db="EMBL/GenBank/DDBJ databases">
        <title>Annotation of Streptomyces viridochromogenes strain DSM 40736.</title>
        <authorList>
            <consortium name="The Broad Institute Genome Sequencing Platform"/>
            <consortium name="Broad Institute Microbial Sequencing Center"/>
            <person name="Fischbach M."/>
            <person name="Godfrey P."/>
            <person name="Ward D."/>
            <person name="Young S."/>
            <person name="Zeng Q."/>
            <person name="Koehrsen M."/>
            <person name="Alvarado L."/>
            <person name="Berlin A.M."/>
            <person name="Bochicchio J."/>
            <person name="Borenstein D."/>
            <person name="Chapman S.B."/>
            <person name="Chen Z."/>
            <person name="Engels R."/>
            <person name="Freedman E."/>
            <person name="Gellesch M."/>
            <person name="Goldberg J."/>
            <person name="Griggs A."/>
            <person name="Gujja S."/>
            <person name="Heilman E.R."/>
            <person name="Heiman D.I."/>
            <person name="Hepburn T.A."/>
            <person name="Howarth C."/>
            <person name="Jen D."/>
            <person name="Larson L."/>
            <person name="Lewis B."/>
            <person name="Mehta T."/>
            <person name="Park D."/>
            <person name="Pearson M."/>
            <person name="Richards J."/>
            <person name="Roberts A."/>
            <person name="Saif S."/>
            <person name="Shea T.D."/>
            <person name="Shenoy N."/>
            <person name="Sisk P."/>
            <person name="Stolte C."/>
            <person name="Sykes S.N."/>
            <person name="Thomson T."/>
            <person name="Walk T."/>
            <person name="White J."/>
            <person name="Yandava C."/>
            <person name="Straight P."/>
            <person name="Clardy J."/>
            <person name="Hung D."/>
            <person name="Kolter R."/>
            <person name="Mekalanos J."/>
            <person name="Walker S."/>
            <person name="Walsh C.T."/>
            <person name="Wieland-Brown L.C."/>
            <person name="Haas B."/>
            <person name="Nusbaum C."/>
            <person name="Birren B."/>
        </authorList>
    </citation>
    <scope>NUCLEOTIDE SEQUENCE [LARGE SCALE GENOMIC DNA]</scope>
    <source>
        <strain evidence="7">DSM 40736 / JCM 4977 / BCRC 1201 / Tue 494</strain>
    </source>
</reference>
<evidence type="ECO:0000256" key="1">
    <source>
        <dbReference type="ARBA" id="ARBA00004127"/>
    </source>
</evidence>
<dbReference type="HOGENOM" id="CLU_083890_0_0_11"/>
<keyword evidence="3" id="KW-1133">Transmembrane helix</keyword>
<keyword evidence="7" id="KW-1185">Reference proteome</keyword>
<dbReference type="AlphaFoldDB" id="D9X5B0"/>
<proteinExistence type="predicted"/>
<name>D9X5B0_STRVT</name>
<dbReference type="GO" id="GO:0012505">
    <property type="term" value="C:endomembrane system"/>
    <property type="evidence" value="ECO:0007669"/>
    <property type="project" value="UniProtKB-SubCell"/>
</dbReference>
<dbReference type="InterPro" id="IPR011020">
    <property type="entry name" value="HTTM-like"/>
</dbReference>
<accession>D9X5B0</accession>
<sequence length="311" mass="33097">MPPFAVSTVLASHQREHLSMFLSAPPEVTARRVASLGTLVSALEMLSQTRKFEEGEMLSGQLANMRPKFAKRFPRLTRALESKKAAVALYGVQAGASAATLIWAHKRGVRTAGSAVLAVTGAAGRLRTPFGGDGADQLQQVINVVLASTGTFKDGEKARDVAMRALALETTISYVASGVVKLVSPVWLSGEAFSGVIRTRNYGDQRVYRLVHEYPTVGKLVTWGTIAAEVSFPLVFVLPKPAAKAFLGSMTLFHLGIGQFMGLNRFVLAFGATHPALLYVFGESDKRAAERAAELAGKTLAAIAPVAASAR</sequence>
<dbReference type="EMBL" id="GG657757">
    <property type="protein sequence ID" value="EFL33873.1"/>
    <property type="molecule type" value="Genomic_DNA"/>
</dbReference>